<dbReference type="GO" id="GO:0006383">
    <property type="term" value="P:transcription by RNA polymerase III"/>
    <property type="evidence" value="ECO:0007669"/>
    <property type="project" value="TreeGrafter"/>
</dbReference>
<dbReference type="InterPro" id="IPR036603">
    <property type="entry name" value="RBP11-like"/>
</dbReference>
<evidence type="ECO:0000256" key="7">
    <source>
        <dbReference type="SAM" id="MobiDB-lite"/>
    </source>
</evidence>
<keyword evidence="10" id="KW-1185">Reference proteome</keyword>
<proteinExistence type="inferred from homology"/>
<evidence type="ECO:0000256" key="1">
    <source>
        <dbReference type="ARBA" id="ARBA00004123"/>
    </source>
</evidence>
<comment type="similarity">
    <text evidence="6">Belongs to the archaeal Rpo11/eukaryotic RPB11/RPC19 RNA polymerase subunit family.</text>
</comment>
<dbReference type="InterPro" id="IPR008193">
    <property type="entry name" value="RNA_pol_Rpb11_13-16kDa_CS"/>
</dbReference>
<keyword evidence="3" id="KW-0240">DNA-directed RNA polymerase</keyword>
<sequence length="203" mass="22563">RYLQLEDPALRKFGPQIATKLPIQILAITASLCVAISPIQQTNHLPPTHSQFHTLDKQPTNRKPPKMPGSVHSQDQDQSMMDAEQQVEQVPQEVTLDEKQIVVLPGATETAASFQFEGEGHTMGNALRYAIMKNPAVEFCGYTIPHPSDPKMNVRIQTTDSTTALEALEKGFNDLMDLCDVVTEKFTAARDQFNEESGNRMEA</sequence>
<comment type="caution">
    <text evidence="9">The sequence shown here is derived from an EMBL/GenBank/DDBJ whole genome shotgun (WGS) entry which is preliminary data.</text>
</comment>
<dbReference type="PROSITE" id="PS01154">
    <property type="entry name" value="RNA_POL_L_13KD"/>
    <property type="match status" value="1"/>
</dbReference>
<keyword evidence="4" id="KW-0804">Transcription</keyword>
<evidence type="ECO:0000313" key="9">
    <source>
        <dbReference type="EMBL" id="KAJ6023348.1"/>
    </source>
</evidence>
<dbReference type="AlphaFoldDB" id="A0AAD6N2G4"/>
<dbReference type="EMBL" id="JAQJZL010000016">
    <property type="protein sequence ID" value="KAJ6023348.1"/>
    <property type="molecule type" value="Genomic_DNA"/>
</dbReference>
<name>A0AAD6N2G4_PENCN</name>
<dbReference type="Pfam" id="PF13656">
    <property type="entry name" value="RNA_pol_L_2"/>
    <property type="match status" value="1"/>
</dbReference>
<feature type="domain" description="DNA-directed RNA polymerase RBP11-like dimerisation" evidence="8">
    <location>
        <begin position="112"/>
        <end position="184"/>
    </location>
</feature>
<comment type="subcellular location">
    <subcellularLocation>
        <location evidence="1">Nucleus</location>
    </subcellularLocation>
</comment>
<dbReference type="GO" id="GO:0055029">
    <property type="term" value="C:nuclear DNA-directed RNA polymerase complex"/>
    <property type="evidence" value="ECO:0007669"/>
    <property type="project" value="UniProtKB-ARBA"/>
</dbReference>
<evidence type="ECO:0000256" key="3">
    <source>
        <dbReference type="ARBA" id="ARBA00022478"/>
    </source>
</evidence>
<evidence type="ECO:0000256" key="5">
    <source>
        <dbReference type="ARBA" id="ARBA00023242"/>
    </source>
</evidence>
<dbReference type="Proteomes" id="UP001219568">
    <property type="component" value="Unassembled WGS sequence"/>
</dbReference>
<dbReference type="CDD" id="cd07029">
    <property type="entry name" value="RNAP_I_III_AC19"/>
    <property type="match status" value="1"/>
</dbReference>
<dbReference type="InterPro" id="IPR033898">
    <property type="entry name" value="RNAP_AC19"/>
</dbReference>
<keyword evidence="5" id="KW-0539">Nucleus</keyword>
<gene>
    <name evidence="9" type="ORF">N7460_013743</name>
</gene>
<reference evidence="9" key="1">
    <citation type="journal article" date="2023" name="IMA Fungus">
        <title>Comparative genomic study of the Penicillium genus elucidates a diverse pangenome and 15 lateral gene transfer events.</title>
        <authorList>
            <person name="Petersen C."/>
            <person name="Sorensen T."/>
            <person name="Nielsen M.R."/>
            <person name="Sondergaard T.E."/>
            <person name="Sorensen J.L."/>
            <person name="Fitzpatrick D.A."/>
            <person name="Frisvad J.C."/>
            <person name="Nielsen K.L."/>
        </authorList>
    </citation>
    <scope>NUCLEOTIDE SEQUENCE</scope>
    <source>
        <strain evidence="9">IBT 15450</strain>
    </source>
</reference>
<evidence type="ECO:0000256" key="6">
    <source>
        <dbReference type="ARBA" id="ARBA00025751"/>
    </source>
</evidence>
<dbReference type="InterPro" id="IPR022905">
    <property type="entry name" value="Rpo11-like"/>
</dbReference>
<dbReference type="InterPro" id="IPR009025">
    <property type="entry name" value="RBP11-like_dimer"/>
</dbReference>
<accession>A0AAD6N2G4</accession>
<protein>
    <recommendedName>
        <fullName evidence="2">DNA-directed RNA polymerases I and III subunit RPAC2</fullName>
    </recommendedName>
</protein>
<dbReference type="PANTHER" id="PTHR13946">
    <property type="entry name" value="DNA-DIRECTED RNA POLYMERASE I,II,III"/>
    <property type="match status" value="1"/>
</dbReference>
<dbReference type="GO" id="GO:0006362">
    <property type="term" value="P:transcription elongation by RNA polymerase I"/>
    <property type="evidence" value="ECO:0007669"/>
    <property type="project" value="TreeGrafter"/>
</dbReference>
<reference evidence="9" key="2">
    <citation type="submission" date="2023-01" db="EMBL/GenBank/DDBJ databases">
        <authorList>
            <person name="Petersen C."/>
        </authorList>
    </citation>
    <scope>NUCLEOTIDE SEQUENCE</scope>
    <source>
        <strain evidence="9">IBT 15450</strain>
    </source>
</reference>
<evidence type="ECO:0000256" key="2">
    <source>
        <dbReference type="ARBA" id="ARBA00022079"/>
    </source>
</evidence>
<dbReference type="Gene3D" id="3.30.1360.10">
    <property type="entry name" value="RNA polymerase, RBP11-like subunit"/>
    <property type="match status" value="1"/>
</dbReference>
<dbReference type="FunFam" id="3.30.1360.10:FF:000006">
    <property type="entry name" value="DNA-directed RNA polymerases I and III subunit RPAC2"/>
    <property type="match status" value="1"/>
</dbReference>
<evidence type="ECO:0000259" key="8">
    <source>
        <dbReference type="Pfam" id="PF13656"/>
    </source>
</evidence>
<dbReference type="SUPFAM" id="SSF55257">
    <property type="entry name" value="RBP11-like subunits of RNA polymerase"/>
    <property type="match status" value="1"/>
</dbReference>
<dbReference type="PANTHER" id="PTHR13946:SF28">
    <property type="entry name" value="DNA-DIRECTED RNA POLYMERASES I AND III SUBUNIT RPAC2"/>
    <property type="match status" value="1"/>
</dbReference>
<feature type="region of interest" description="Disordered" evidence="7">
    <location>
        <begin position="45"/>
        <end position="83"/>
    </location>
</feature>
<dbReference type="GO" id="GO:0005736">
    <property type="term" value="C:RNA polymerase I complex"/>
    <property type="evidence" value="ECO:0007669"/>
    <property type="project" value="TreeGrafter"/>
</dbReference>
<dbReference type="GO" id="GO:0003899">
    <property type="term" value="F:DNA-directed RNA polymerase activity"/>
    <property type="evidence" value="ECO:0007669"/>
    <property type="project" value="InterPro"/>
</dbReference>
<organism evidence="9 10">
    <name type="scientific">Penicillium canescens</name>
    <dbReference type="NCBI Taxonomy" id="5083"/>
    <lineage>
        <taxon>Eukaryota</taxon>
        <taxon>Fungi</taxon>
        <taxon>Dikarya</taxon>
        <taxon>Ascomycota</taxon>
        <taxon>Pezizomycotina</taxon>
        <taxon>Eurotiomycetes</taxon>
        <taxon>Eurotiomycetidae</taxon>
        <taxon>Eurotiales</taxon>
        <taxon>Aspergillaceae</taxon>
        <taxon>Penicillium</taxon>
    </lineage>
</organism>
<dbReference type="GO" id="GO:0003677">
    <property type="term" value="F:DNA binding"/>
    <property type="evidence" value="ECO:0007669"/>
    <property type="project" value="InterPro"/>
</dbReference>
<dbReference type="GO" id="GO:0005666">
    <property type="term" value="C:RNA polymerase III complex"/>
    <property type="evidence" value="ECO:0007669"/>
    <property type="project" value="TreeGrafter"/>
</dbReference>
<evidence type="ECO:0000313" key="10">
    <source>
        <dbReference type="Proteomes" id="UP001219568"/>
    </source>
</evidence>
<feature type="non-terminal residue" evidence="9">
    <location>
        <position position="203"/>
    </location>
</feature>
<dbReference type="HAMAP" id="MF_00261">
    <property type="entry name" value="RNApol_arch_Rpo11"/>
    <property type="match status" value="1"/>
</dbReference>
<evidence type="ECO:0000256" key="4">
    <source>
        <dbReference type="ARBA" id="ARBA00023163"/>
    </source>
</evidence>
<dbReference type="GO" id="GO:0046983">
    <property type="term" value="F:protein dimerization activity"/>
    <property type="evidence" value="ECO:0007669"/>
    <property type="project" value="InterPro"/>
</dbReference>